<evidence type="ECO:0000256" key="4">
    <source>
        <dbReference type="PROSITE-ProRule" id="PRU00322"/>
    </source>
</evidence>
<evidence type="ECO:0000256" key="5">
    <source>
        <dbReference type="SAM" id="MobiDB-lite"/>
    </source>
</evidence>
<dbReference type="EMBL" id="HBKO01005828">
    <property type="protein sequence ID" value="CAE2197471.1"/>
    <property type="molecule type" value="Transcribed_RNA"/>
</dbReference>
<proteinExistence type="predicted"/>
<evidence type="ECO:0000256" key="2">
    <source>
        <dbReference type="ARBA" id="ARBA00022771"/>
    </source>
</evidence>
<keyword evidence="1" id="KW-0479">Metal-binding</keyword>
<dbReference type="GO" id="GO:0008270">
    <property type="term" value="F:zinc ion binding"/>
    <property type="evidence" value="ECO:0007669"/>
    <property type="project" value="UniProtKB-KW"/>
</dbReference>
<feature type="domain" description="RanBP2-type" evidence="6">
    <location>
        <begin position="86"/>
        <end position="115"/>
    </location>
</feature>
<evidence type="ECO:0000256" key="1">
    <source>
        <dbReference type="ARBA" id="ARBA00022723"/>
    </source>
</evidence>
<reference evidence="7" key="1">
    <citation type="submission" date="2021-01" db="EMBL/GenBank/DDBJ databases">
        <authorList>
            <person name="Corre E."/>
            <person name="Pelletier E."/>
            <person name="Niang G."/>
            <person name="Scheremetjew M."/>
            <person name="Finn R."/>
            <person name="Kale V."/>
            <person name="Holt S."/>
            <person name="Cochrane G."/>
            <person name="Meng A."/>
            <person name="Brown T."/>
            <person name="Cohen L."/>
        </authorList>
    </citation>
    <scope>NUCLEOTIDE SEQUENCE</scope>
    <source>
        <strain evidence="7">UIO037</strain>
    </source>
</reference>
<dbReference type="PROSITE" id="PS50199">
    <property type="entry name" value="ZF_RANBP2_2"/>
    <property type="match status" value="1"/>
</dbReference>
<evidence type="ECO:0000256" key="3">
    <source>
        <dbReference type="ARBA" id="ARBA00022833"/>
    </source>
</evidence>
<accession>A0A7S4HF99</accession>
<dbReference type="InterPro" id="IPR001876">
    <property type="entry name" value="Znf_RanBP2"/>
</dbReference>
<protein>
    <recommendedName>
        <fullName evidence="6">RanBP2-type domain-containing protein</fullName>
    </recommendedName>
</protein>
<keyword evidence="3" id="KW-0862">Zinc</keyword>
<organism evidence="7">
    <name type="scientific">Prymnesium polylepis</name>
    <dbReference type="NCBI Taxonomy" id="72548"/>
    <lineage>
        <taxon>Eukaryota</taxon>
        <taxon>Haptista</taxon>
        <taxon>Haptophyta</taxon>
        <taxon>Prymnesiophyceae</taxon>
        <taxon>Prymnesiales</taxon>
        <taxon>Prymnesiaceae</taxon>
        <taxon>Prymnesium</taxon>
    </lineage>
</organism>
<keyword evidence="2 4" id="KW-0863">Zinc-finger</keyword>
<evidence type="ECO:0000313" key="7">
    <source>
        <dbReference type="EMBL" id="CAE2197471.1"/>
    </source>
</evidence>
<name>A0A7S4HF99_9EUKA</name>
<dbReference type="AlphaFoldDB" id="A0A7S4HF99"/>
<sequence length="187" mass="19950">MQLGAPKAKPKPTVDPRPTRPSAPETPQSPHSPQRPDGEWRCKTCSTREAAETHGDCTCPADFKFCPTCGEAAGAGVPSDKPPNPVSGDWDCPDCNEPCSAMFSYCVECGGVHPPPPPHDCAGCGEVMPHSWKFCPDCGTAATVDKVERGCKPPETTGEEADWTCTKCKDEIPGGFNFCQECGEARH</sequence>
<feature type="region of interest" description="Disordered" evidence="5">
    <location>
        <begin position="1"/>
        <end position="40"/>
    </location>
</feature>
<gene>
    <name evidence="7" type="ORF">CPOL0286_LOCUS2825</name>
</gene>
<evidence type="ECO:0000259" key="6">
    <source>
        <dbReference type="PROSITE" id="PS50199"/>
    </source>
</evidence>